<evidence type="ECO:0000313" key="2">
    <source>
        <dbReference type="Proteomes" id="UP000431092"/>
    </source>
</evidence>
<organism evidence="1 2">
    <name type="scientific">Arsenicicoccus cauae</name>
    <dbReference type="NCBI Taxonomy" id="2663847"/>
    <lineage>
        <taxon>Bacteria</taxon>
        <taxon>Bacillati</taxon>
        <taxon>Actinomycetota</taxon>
        <taxon>Actinomycetes</taxon>
        <taxon>Micrococcales</taxon>
        <taxon>Intrasporangiaceae</taxon>
        <taxon>Arsenicicoccus</taxon>
    </lineage>
</organism>
<evidence type="ECO:0000313" key="1">
    <source>
        <dbReference type="EMBL" id="MTB72672.1"/>
    </source>
</evidence>
<accession>A0A6I3IF88</accession>
<dbReference type="AlphaFoldDB" id="A0A6I3IF88"/>
<dbReference type="RefSeq" id="WP_154593923.1">
    <property type="nucleotide sequence ID" value="NZ_WLVL01000039.1"/>
</dbReference>
<reference evidence="1 2" key="1">
    <citation type="submission" date="2019-11" db="EMBL/GenBank/DDBJ databases">
        <title>Whole genome sequencing identifies a novel species of the genus Arsenicicoccus isolated from human blood.</title>
        <authorList>
            <person name="Jeong J.H."/>
            <person name="Kweon O.J."/>
            <person name="Kim H.R."/>
            <person name="Kim T.-H."/>
            <person name="Ha S.-M."/>
            <person name="Lee M.-K."/>
        </authorList>
    </citation>
    <scope>NUCLEOTIDE SEQUENCE [LARGE SCALE GENOMIC DNA]</scope>
    <source>
        <strain evidence="1 2">MKL-02</strain>
    </source>
</reference>
<sequence length="49" mass="5586">MLLARLVARHSARRLRATPHRSRLDLSPLPVCGSGVPPLDVQLRRAYRR</sequence>
<name>A0A6I3IF88_9MICO</name>
<dbReference type="EMBL" id="WLVL01000039">
    <property type="protein sequence ID" value="MTB72672.1"/>
    <property type="molecule type" value="Genomic_DNA"/>
</dbReference>
<proteinExistence type="predicted"/>
<gene>
    <name evidence="1" type="ORF">GGG17_11985</name>
</gene>
<protein>
    <submittedName>
        <fullName evidence="1">Uncharacterized protein</fullName>
    </submittedName>
</protein>
<dbReference type="Proteomes" id="UP000431092">
    <property type="component" value="Unassembled WGS sequence"/>
</dbReference>
<keyword evidence="2" id="KW-1185">Reference proteome</keyword>
<comment type="caution">
    <text evidence="1">The sequence shown here is derived from an EMBL/GenBank/DDBJ whole genome shotgun (WGS) entry which is preliminary data.</text>
</comment>